<evidence type="ECO:0000259" key="1">
    <source>
        <dbReference type="PROSITE" id="PS50011"/>
    </source>
</evidence>
<dbReference type="InterPro" id="IPR000719">
    <property type="entry name" value="Prot_kinase_dom"/>
</dbReference>
<proteinExistence type="predicted"/>
<dbReference type="EMBL" id="JAMFLX010000015">
    <property type="protein sequence ID" value="MCL6270659.1"/>
    <property type="molecule type" value="Genomic_DNA"/>
</dbReference>
<dbReference type="Pfam" id="PF00069">
    <property type="entry name" value="Pkinase"/>
    <property type="match status" value="1"/>
</dbReference>
<organism evidence="2 3">
    <name type="scientific">Parendozoicomonas callyspongiae</name>
    <dbReference type="NCBI Taxonomy" id="2942213"/>
    <lineage>
        <taxon>Bacteria</taxon>
        <taxon>Pseudomonadati</taxon>
        <taxon>Pseudomonadota</taxon>
        <taxon>Gammaproteobacteria</taxon>
        <taxon>Oceanospirillales</taxon>
        <taxon>Endozoicomonadaceae</taxon>
        <taxon>Parendozoicomonas</taxon>
    </lineage>
</organism>
<comment type="caution">
    <text evidence="2">The sequence shown here is derived from an EMBL/GenBank/DDBJ whole genome shotgun (WGS) entry which is preliminary data.</text>
</comment>
<dbReference type="InterPro" id="IPR011009">
    <property type="entry name" value="Kinase-like_dom_sf"/>
</dbReference>
<reference evidence="2 3" key="1">
    <citation type="submission" date="2022-05" db="EMBL/GenBank/DDBJ databases">
        <authorList>
            <person name="Park J.-S."/>
        </authorList>
    </citation>
    <scope>NUCLEOTIDE SEQUENCE [LARGE SCALE GENOMIC DNA]</scope>
    <source>
        <strain evidence="2 3">2012CJ34-2</strain>
    </source>
</reference>
<dbReference type="InterPro" id="IPR053235">
    <property type="entry name" value="Ser_Thr_kinase"/>
</dbReference>
<evidence type="ECO:0000313" key="2">
    <source>
        <dbReference type="EMBL" id="MCL6270659.1"/>
    </source>
</evidence>
<dbReference type="PROSITE" id="PS50011">
    <property type="entry name" value="PROTEIN_KINASE_DOM"/>
    <property type="match status" value="1"/>
</dbReference>
<dbReference type="SUPFAM" id="SSF56112">
    <property type="entry name" value="Protein kinase-like (PK-like)"/>
    <property type="match status" value="1"/>
</dbReference>
<name>A0ABT0PH24_9GAMM</name>
<sequence>MAYSIGTSNQDYGVGVLIGAVGRISGAIAHFSHRVAQRSPVGSQILRQPEQGYVDAAGKHLTSRECNITTYNGRIWKVTEPGDQLCPFVAKATFKSGSNRRSQDDFTDAQRLLLREASIHQVLEHENIVPFIGSFKHSDEGFIMLQSLMAGDLSNLLSLQANNRLSLGQLSEVGRQVSQGLQYLHEKVKLMHGDLHDGNVLYETDQSGCLFFKLMDFSESRHIGEKGRMLQRYYLPPEVAACWKEIFPEMARPKSKPVADAAIDSWSFAAMIIRLLFANVIKHDQAGQIGRDQSWIGVLAKNTACSGKLEREVDRVVVSLTDSGDADYPGQKCEVKELLLKITQCLHLSSKERASSTELVGYFTSLSRGSP</sequence>
<dbReference type="GO" id="GO:0016301">
    <property type="term" value="F:kinase activity"/>
    <property type="evidence" value="ECO:0007669"/>
    <property type="project" value="UniProtKB-KW"/>
</dbReference>
<keyword evidence="2" id="KW-0418">Kinase</keyword>
<dbReference type="Gene3D" id="1.10.510.10">
    <property type="entry name" value="Transferase(Phosphotransferase) domain 1"/>
    <property type="match status" value="1"/>
</dbReference>
<evidence type="ECO:0000313" key="3">
    <source>
        <dbReference type="Proteomes" id="UP001203338"/>
    </source>
</evidence>
<feature type="domain" description="Protein kinase" evidence="1">
    <location>
        <begin position="61"/>
        <end position="371"/>
    </location>
</feature>
<keyword evidence="3" id="KW-1185">Reference proteome</keyword>
<dbReference type="RefSeq" id="WP_249699918.1">
    <property type="nucleotide sequence ID" value="NZ_JAMFLX010000015.1"/>
</dbReference>
<dbReference type="CDD" id="cd00180">
    <property type="entry name" value="PKc"/>
    <property type="match status" value="1"/>
</dbReference>
<dbReference type="Proteomes" id="UP001203338">
    <property type="component" value="Unassembled WGS sequence"/>
</dbReference>
<gene>
    <name evidence="2" type="ORF">M3P05_12055</name>
</gene>
<accession>A0ABT0PH24</accession>
<protein>
    <submittedName>
        <fullName evidence="2">Protein kinase family protein</fullName>
    </submittedName>
</protein>
<dbReference type="PANTHER" id="PTHR24361">
    <property type="entry name" value="MITOGEN-ACTIVATED KINASE KINASE KINASE"/>
    <property type="match status" value="1"/>
</dbReference>
<keyword evidence="2" id="KW-0808">Transferase</keyword>